<evidence type="ECO:0000313" key="5">
    <source>
        <dbReference type="Proteomes" id="UP001188597"/>
    </source>
</evidence>
<dbReference type="Proteomes" id="UP001188597">
    <property type="component" value="Unassembled WGS sequence"/>
</dbReference>
<feature type="compositionally biased region" description="Polar residues" evidence="1">
    <location>
        <begin position="628"/>
        <end position="672"/>
    </location>
</feature>
<feature type="region of interest" description="Disordered" evidence="1">
    <location>
        <begin position="447"/>
        <end position="466"/>
    </location>
</feature>
<dbReference type="EMBL" id="JAVXUP010000358">
    <property type="protein sequence ID" value="KAK3029940.1"/>
    <property type="molecule type" value="Genomic_DNA"/>
</dbReference>
<feature type="compositionally biased region" description="Basic and acidic residues" evidence="1">
    <location>
        <begin position="193"/>
        <end position="202"/>
    </location>
</feature>
<feature type="compositionally biased region" description="Polar residues" evidence="1">
    <location>
        <begin position="150"/>
        <end position="161"/>
    </location>
</feature>
<dbReference type="PANTHER" id="PTHR31680:SF4">
    <property type="entry name" value="LONGIFOLIA PROTEIN"/>
    <property type="match status" value="1"/>
</dbReference>
<protein>
    <submittedName>
        <fullName evidence="4">Uncharacterized protein</fullName>
    </submittedName>
</protein>
<feature type="region of interest" description="Disordered" evidence="1">
    <location>
        <begin position="391"/>
        <end position="426"/>
    </location>
</feature>
<comment type="caution">
    <text evidence="4">The sequence shown here is derived from an EMBL/GenBank/DDBJ whole genome shotgun (WGS) entry which is preliminary data.</text>
</comment>
<organism evidence="4 5">
    <name type="scientific">Escallonia herrerae</name>
    <dbReference type="NCBI Taxonomy" id="1293975"/>
    <lineage>
        <taxon>Eukaryota</taxon>
        <taxon>Viridiplantae</taxon>
        <taxon>Streptophyta</taxon>
        <taxon>Embryophyta</taxon>
        <taxon>Tracheophyta</taxon>
        <taxon>Spermatophyta</taxon>
        <taxon>Magnoliopsida</taxon>
        <taxon>eudicotyledons</taxon>
        <taxon>Gunneridae</taxon>
        <taxon>Pentapetalae</taxon>
        <taxon>asterids</taxon>
        <taxon>campanulids</taxon>
        <taxon>Escalloniales</taxon>
        <taxon>Escalloniaceae</taxon>
        <taxon>Escallonia</taxon>
    </lineage>
</organism>
<dbReference type="InterPro" id="IPR025486">
    <property type="entry name" value="DUF4378"/>
</dbReference>
<dbReference type="Pfam" id="PF14383">
    <property type="entry name" value="VARLMGL"/>
    <property type="match status" value="1"/>
</dbReference>
<feature type="compositionally biased region" description="Polar residues" evidence="1">
    <location>
        <begin position="391"/>
        <end position="415"/>
    </location>
</feature>
<evidence type="ECO:0000313" key="4">
    <source>
        <dbReference type="EMBL" id="KAK3029940.1"/>
    </source>
</evidence>
<sequence>MEAVPDPPIYSSTWRDSPYSYALVSTFWAVEDDNPDLQKQIGCMTGVFQLFDRQHIIAGRRISGHSSKRPPSGSSQLYGGTFDRETSNIYHRPQAVEKQRVSTELSRPSFSSSSRSSSFSSIDFNRTAQPEPLSFDRMILPDTPLRDPAMSQSGASPQYGRQSLDLRDVVKESMYREARGLSVKSTSIEEEADRTVKHRDSPRPLPQLKTKDVPYSMGPNVKQNSSIDLKESINVLNKLREAPWYFNEPRELTRSASSYELKDGSLLSVAKDAPRFSYDGREANRISFESRDTSKPSNKLKELPRLSLDSREASVRSFISDAKSNFASRISEKNHAEVASLQQISQAQTRPASVVAKLMGLETLPDSALASDSKVGSTKTYQLEESYTFSRSSKTSEINKSPAKMSNSARNTWKEPTSPRWENPDSVMKPISRFPLEPAPWRQLDGARGTQKSASKHLKAPAKASNSFPSVYSEIDRRLKDLEFTQSGKDLRALKQILESMQSKGLLETRMEGHDSNFATQEDLERRHASARQNARLINPGKPQAEYITASANRGSTSSRAFESPIVIIKPAKRAEQSHIHPSPVITLDGLSTVRKHQGVGNENNRKASINGRAARDHIPRPNHRDSAVNSTDMRTNGKNIKLAQTSTRSQQVSKESTASLIKSSGSTSPRLQQKKLELEKRSRPPTPPSDSSKSGRQLNKQQSESTSPGGRRRPKSSNFHQSEDQCSETSSEIRSSSYQDNDSSPRSCGNFVSDSTIDIEVASFVRSGDIHSSRSPSMRATQYSVHGVEQKTLSEDESLVELATVVPEYRSPVSVLDGAVYIDDAPSPVKQIPKTLKGDANWSRLVNSKEEQWSPADNLISNSMGSALTSEISRKKLQNIEHLVQKLRRLNSSHDEARTDYIASLCENTNPEHRYISEILLASGLLLRDLGSSLTAFHFHPSGHPINPDLFLVLEQTKGSTLLKDEFSTGKEVQLKHDKGKCHRKLIFDAVNEILVEKLAPLGHPPDPWLSSDKLAKKSMNAQMLLRELCWEIEQLQLKKPKCSEVDEDDGFKSILWEDVMHRSESWTYFRGEISGMVLEVERLIFKDLVGEIVTGEATGLRAKPVTRPAKLYLATRYQLYMATGKSSMAEIHSYIY</sequence>
<gene>
    <name evidence="4" type="ORF">RJ639_038168</name>
</gene>
<dbReference type="GO" id="GO:0051513">
    <property type="term" value="P:regulation of monopolar cell growth"/>
    <property type="evidence" value="ECO:0007669"/>
    <property type="project" value="InterPro"/>
</dbReference>
<feature type="domain" description="DUF4378" evidence="2">
    <location>
        <begin position="913"/>
        <end position="1093"/>
    </location>
</feature>
<reference evidence="4" key="1">
    <citation type="submission" date="2022-12" db="EMBL/GenBank/DDBJ databases">
        <title>Draft genome assemblies for two species of Escallonia (Escalloniales).</title>
        <authorList>
            <person name="Chanderbali A."/>
            <person name="Dervinis C."/>
            <person name="Anghel I."/>
            <person name="Soltis D."/>
            <person name="Soltis P."/>
            <person name="Zapata F."/>
        </authorList>
    </citation>
    <scope>NUCLEOTIDE SEQUENCE</scope>
    <source>
        <strain evidence="4">UCBG64.0493</strain>
        <tissue evidence="4">Leaf</tissue>
    </source>
</reference>
<dbReference type="Pfam" id="PF14309">
    <property type="entry name" value="DUF4378"/>
    <property type="match status" value="1"/>
</dbReference>
<evidence type="ECO:0000256" key="1">
    <source>
        <dbReference type="SAM" id="MobiDB-lite"/>
    </source>
</evidence>
<feature type="compositionally biased region" description="Basic and acidic residues" evidence="1">
    <location>
        <begin position="614"/>
        <end position="627"/>
    </location>
</feature>
<feature type="compositionally biased region" description="Low complexity" evidence="1">
    <location>
        <begin position="106"/>
        <end position="121"/>
    </location>
</feature>
<evidence type="ECO:0000259" key="3">
    <source>
        <dbReference type="Pfam" id="PF14383"/>
    </source>
</evidence>
<keyword evidence="5" id="KW-1185">Reference proteome</keyword>
<evidence type="ECO:0000259" key="2">
    <source>
        <dbReference type="Pfam" id="PF14309"/>
    </source>
</evidence>
<feature type="domain" description="DUF3741" evidence="3">
    <location>
        <begin position="349"/>
        <end position="367"/>
    </location>
</feature>
<feature type="region of interest" description="Disordered" evidence="1">
    <location>
        <begin position="180"/>
        <end position="223"/>
    </location>
</feature>
<proteinExistence type="predicted"/>
<feature type="compositionally biased region" description="Low complexity" evidence="1">
    <location>
        <begin position="728"/>
        <end position="738"/>
    </location>
</feature>
<feature type="compositionally biased region" description="Polar residues" evidence="1">
    <location>
        <begin position="696"/>
        <end position="709"/>
    </location>
</feature>
<name>A0AA89B6K5_9ASTE</name>
<feature type="region of interest" description="Disordered" evidence="1">
    <location>
        <begin position="61"/>
        <end position="162"/>
    </location>
</feature>
<dbReference type="AlphaFoldDB" id="A0AA89B6K5"/>
<feature type="region of interest" description="Disordered" evidence="1">
    <location>
        <begin position="598"/>
        <end position="750"/>
    </location>
</feature>
<dbReference type="InterPro" id="IPR032795">
    <property type="entry name" value="DUF3741-assoc"/>
</dbReference>
<accession>A0AA89B6K5</accession>
<feature type="compositionally biased region" description="Polar residues" evidence="1">
    <location>
        <begin position="739"/>
        <end position="750"/>
    </location>
</feature>
<dbReference type="InterPro" id="IPR033334">
    <property type="entry name" value="LNG1/2"/>
</dbReference>
<dbReference type="PANTHER" id="PTHR31680">
    <property type="entry name" value="LONGIFOLIA PROTEIN"/>
    <property type="match status" value="1"/>
</dbReference>